<accession>J9F763</accession>
<sequence length="52" mass="5845">MLVWLMPSGTICSPLQKSTLHIPKLHGNELRTNCITVCSVHLFPKGLLWKTT</sequence>
<proteinExistence type="predicted"/>
<reference evidence="1" key="1">
    <citation type="journal article" date="2012" name="PLoS ONE">
        <title>Gene sets for utilization of primary and secondary nutrition supplies in the distal gut of endangered iberian lynx.</title>
        <authorList>
            <person name="Alcaide M."/>
            <person name="Messina E."/>
            <person name="Richter M."/>
            <person name="Bargiela R."/>
            <person name="Peplies J."/>
            <person name="Huws S.A."/>
            <person name="Newbold C.J."/>
            <person name="Golyshin P.N."/>
            <person name="Simon M.A."/>
            <person name="Lopez G."/>
            <person name="Yakimov M.M."/>
            <person name="Ferrer M."/>
        </authorList>
    </citation>
    <scope>NUCLEOTIDE SEQUENCE</scope>
</reference>
<dbReference type="AlphaFoldDB" id="J9F763"/>
<gene>
    <name evidence="1" type="ORF">EVA_21591</name>
</gene>
<dbReference type="EMBL" id="AMCI01008922">
    <property type="protein sequence ID" value="EJW90303.1"/>
    <property type="molecule type" value="Genomic_DNA"/>
</dbReference>
<protein>
    <submittedName>
        <fullName evidence="1">Uncharacterized protein</fullName>
    </submittedName>
</protein>
<name>J9F763_9ZZZZ</name>
<comment type="caution">
    <text evidence="1">The sequence shown here is derived from an EMBL/GenBank/DDBJ whole genome shotgun (WGS) entry which is preliminary data.</text>
</comment>
<organism evidence="1">
    <name type="scientific">gut metagenome</name>
    <dbReference type="NCBI Taxonomy" id="749906"/>
    <lineage>
        <taxon>unclassified sequences</taxon>
        <taxon>metagenomes</taxon>
        <taxon>organismal metagenomes</taxon>
    </lineage>
</organism>
<evidence type="ECO:0000313" key="1">
    <source>
        <dbReference type="EMBL" id="EJW90303.1"/>
    </source>
</evidence>